<feature type="transmembrane region" description="Helical" evidence="2">
    <location>
        <begin position="114"/>
        <end position="132"/>
    </location>
</feature>
<dbReference type="InterPro" id="IPR003675">
    <property type="entry name" value="Rce1/LyrA-like_dom"/>
</dbReference>
<feature type="transmembrane region" description="Helical" evidence="2">
    <location>
        <begin position="87"/>
        <end position="108"/>
    </location>
</feature>
<evidence type="ECO:0000313" key="4">
    <source>
        <dbReference type="EMBL" id="AUX29941.1"/>
    </source>
</evidence>
<keyword evidence="2" id="KW-0472">Membrane</keyword>
<keyword evidence="2" id="KW-0812">Transmembrane</keyword>
<evidence type="ECO:0000256" key="2">
    <source>
        <dbReference type="SAM" id="Phobius"/>
    </source>
</evidence>
<dbReference type="PANTHER" id="PTHR39430">
    <property type="entry name" value="MEMBRANE-ASSOCIATED PROTEASE-RELATED"/>
    <property type="match status" value="1"/>
</dbReference>
<feature type="region of interest" description="Disordered" evidence="1">
    <location>
        <begin position="42"/>
        <end position="69"/>
    </location>
</feature>
<accession>A0A4P2QJW4</accession>
<dbReference type="RefSeq" id="WP_129574015.1">
    <property type="nucleotide sequence ID" value="NZ_CP012672.1"/>
</dbReference>
<name>A0A4P2QJW4_SORCE</name>
<dbReference type="GO" id="GO:0080120">
    <property type="term" value="P:CAAX-box protein maturation"/>
    <property type="evidence" value="ECO:0007669"/>
    <property type="project" value="UniProtKB-ARBA"/>
</dbReference>
<dbReference type="PANTHER" id="PTHR39430:SF1">
    <property type="entry name" value="PROTEASE"/>
    <property type="match status" value="1"/>
</dbReference>
<organism evidence="4 5">
    <name type="scientific">Sorangium cellulosum</name>
    <name type="common">Polyangium cellulosum</name>
    <dbReference type="NCBI Taxonomy" id="56"/>
    <lineage>
        <taxon>Bacteria</taxon>
        <taxon>Pseudomonadati</taxon>
        <taxon>Myxococcota</taxon>
        <taxon>Polyangia</taxon>
        <taxon>Polyangiales</taxon>
        <taxon>Polyangiaceae</taxon>
        <taxon>Sorangium</taxon>
    </lineage>
</organism>
<keyword evidence="2" id="KW-1133">Transmembrane helix</keyword>
<gene>
    <name evidence="4" type="ORF">SOCE836_020360</name>
</gene>
<feature type="transmembrane region" description="Helical" evidence="2">
    <location>
        <begin position="242"/>
        <end position="263"/>
    </location>
</feature>
<feature type="domain" description="CAAX prenyl protease 2/Lysostaphin resistance protein A-like" evidence="3">
    <location>
        <begin position="196"/>
        <end position="279"/>
    </location>
</feature>
<dbReference type="AlphaFoldDB" id="A0A4P2QJW4"/>
<dbReference type="GO" id="GO:0004175">
    <property type="term" value="F:endopeptidase activity"/>
    <property type="evidence" value="ECO:0007669"/>
    <property type="project" value="UniProtKB-ARBA"/>
</dbReference>
<sequence>MAQLARRWSALERAWGVRHQTRFALDGDGDVQLAAQPAANGCATSEGGAQGGPEQFNKGRQMSTATADAAPRPSLGKRLLANTFVRILIAVLASIGTMALLLMLSEIAPKPMRVVWPTLLAAAGCMAGYRFYVRKVEKREPLEAAGPRILPELGMGFGIGAALAVGVAGSLLLCGALQVQGLGDWRAIFKPLPEQIMVATFEELVFRAILFRIVEGRWGFRIAATSNVLLFALAHLPNENVSALAILATASAGAGLLGVYLLTRRVWIAMGMHFAWNYLFDALISVPVSGHAARGWIQVTPAGPEWLSGGAYGVEGSVLTLIAWTAAAIVLFRVARQRPANVLPR</sequence>
<evidence type="ECO:0000259" key="3">
    <source>
        <dbReference type="Pfam" id="PF02517"/>
    </source>
</evidence>
<reference evidence="4 5" key="1">
    <citation type="submission" date="2015-09" db="EMBL/GenBank/DDBJ databases">
        <title>Sorangium comparison.</title>
        <authorList>
            <person name="Zaburannyi N."/>
            <person name="Bunk B."/>
            <person name="Overmann J."/>
            <person name="Mueller R."/>
        </authorList>
    </citation>
    <scope>NUCLEOTIDE SEQUENCE [LARGE SCALE GENOMIC DNA]</scope>
    <source>
        <strain evidence="4 5">So ce836</strain>
    </source>
</reference>
<feature type="transmembrane region" description="Helical" evidence="2">
    <location>
        <begin position="275"/>
        <end position="297"/>
    </location>
</feature>
<dbReference type="EMBL" id="CP012672">
    <property type="protein sequence ID" value="AUX29941.1"/>
    <property type="molecule type" value="Genomic_DNA"/>
</dbReference>
<feature type="transmembrane region" description="Helical" evidence="2">
    <location>
        <begin position="317"/>
        <end position="335"/>
    </location>
</feature>
<dbReference type="Pfam" id="PF02517">
    <property type="entry name" value="Rce1-like"/>
    <property type="match status" value="1"/>
</dbReference>
<evidence type="ECO:0000313" key="5">
    <source>
        <dbReference type="Proteomes" id="UP000295497"/>
    </source>
</evidence>
<dbReference type="Proteomes" id="UP000295497">
    <property type="component" value="Chromosome"/>
</dbReference>
<protein>
    <recommendedName>
        <fullName evidence="3">CAAX prenyl protease 2/Lysostaphin resistance protein A-like domain-containing protein</fullName>
    </recommendedName>
</protein>
<evidence type="ECO:0000256" key="1">
    <source>
        <dbReference type="SAM" id="MobiDB-lite"/>
    </source>
</evidence>
<feature type="transmembrane region" description="Helical" evidence="2">
    <location>
        <begin position="153"/>
        <end position="180"/>
    </location>
</feature>
<proteinExistence type="predicted"/>